<proteinExistence type="predicted"/>
<reference evidence="1 2" key="1">
    <citation type="submission" date="2017-05" db="EMBL/GenBank/DDBJ databases">
        <title>Comparative genomics and methylome analysis of the gut commensal Bifidobacterium breve.</title>
        <authorList>
            <person name="Bottacini F."/>
            <person name="Morrissey R."/>
            <person name="Roberts R.J."/>
            <person name="James K."/>
            <person name="van Breen J."/>
            <person name="Egan M."/>
            <person name="Lambert J."/>
            <person name="van Limpt K."/>
            <person name="Stanton C."/>
            <person name="Knol J."/>
            <person name="O' Connell Motherway M."/>
            <person name="van Sinderen D."/>
        </authorList>
    </citation>
    <scope>NUCLEOTIDE SEQUENCE [LARGE SCALE GENOMIC DNA]</scope>
    <source>
        <strain evidence="1 2">NRBB51</strain>
    </source>
</reference>
<dbReference type="Proteomes" id="UP000232609">
    <property type="component" value="Chromosome"/>
</dbReference>
<sequence length="121" mass="12919">MRRDPWPLHDGGDHVEIGQAQSCVIGEIGGFVRAIHELDVADVGRRDDRACGLADVRRAGAHLIDDGPVGTGAAQLLQEKERVAAAHIDAISLGDFVGDVLGGVARHVFHIQLFDLEAEPL</sequence>
<evidence type="ECO:0000313" key="2">
    <source>
        <dbReference type="Proteomes" id="UP000232609"/>
    </source>
</evidence>
<protein>
    <submittedName>
        <fullName evidence="1">Uncharacterized protein</fullName>
    </submittedName>
</protein>
<accession>A0AAN1IAJ1</accession>
<dbReference type="EMBL" id="CP021392">
    <property type="protein sequence ID" value="AUD80929.1"/>
    <property type="molecule type" value="Genomic_DNA"/>
</dbReference>
<evidence type="ECO:0000313" key="1">
    <source>
        <dbReference type="EMBL" id="AUD80929.1"/>
    </source>
</evidence>
<gene>
    <name evidence="1" type="ORF">NRBB51_0833</name>
</gene>
<name>A0AAN1IAJ1_BIFBR</name>
<organism evidence="1 2">
    <name type="scientific">Bifidobacterium breve</name>
    <dbReference type="NCBI Taxonomy" id="1685"/>
    <lineage>
        <taxon>Bacteria</taxon>
        <taxon>Bacillati</taxon>
        <taxon>Actinomycetota</taxon>
        <taxon>Actinomycetes</taxon>
        <taxon>Bifidobacteriales</taxon>
        <taxon>Bifidobacteriaceae</taxon>
        <taxon>Bifidobacterium</taxon>
    </lineage>
</organism>
<dbReference type="AlphaFoldDB" id="A0AAN1IAJ1"/>